<dbReference type="InterPro" id="IPR051711">
    <property type="entry name" value="Stress_Response_Reg"/>
</dbReference>
<organism evidence="9 10">
    <name type="scientific">Myxozyma melibiosi</name>
    <dbReference type="NCBI Taxonomy" id="54550"/>
    <lineage>
        <taxon>Eukaryota</taxon>
        <taxon>Fungi</taxon>
        <taxon>Dikarya</taxon>
        <taxon>Ascomycota</taxon>
        <taxon>Saccharomycotina</taxon>
        <taxon>Lipomycetes</taxon>
        <taxon>Lipomycetales</taxon>
        <taxon>Lipomycetaceae</taxon>
        <taxon>Myxozyma</taxon>
    </lineage>
</organism>
<dbReference type="SUPFAM" id="SSF57701">
    <property type="entry name" value="Zn2/Cys6 DNA-binding domain"/>
    <property type="match status" value="1"/>
</dbReference>
<feature type="region of interest" description="Disordered" evidence="7">
    <location>
        <begin position="1"/>
        <end position="56"/>
    </location>
</feature>
<dbReference type="Pfam" id="PF00172">
    <property type="entry name" value="Zn_clus"/>
    <property type="match status" value="1"/>
</dbReference>
<comment type="subcellular location">
    <subcellularLocation>
        <location evidence="1">Nucleus</location>
    </subcellularLocation>
</comment>
<dbReference type="CDD" id="cd00067">
    <property type="entry name" value="GAL4"/>
    <property type="match status" value="1"/>
</dbReference>
<reference evidence="9 10" key="1">
    <citation type="submission" date="2024-03" db="EMBL/GenBank/DDBJ databases">
        <title>Genome-scale model development and genomic sequencing of the oleaginous clade Lipomyces.</title>
        <authorList>
            <consortium name="Lawrence Berkeley National Laboratory"/>
            <person name="Czajka J.J."/>
            <person name="Han Y."/>
            <person name="Kim J."/>
            <person name="Mondo S.J."/>
            <person name="Hofstad B.A."/>
            <person name="Robles A."/>
            <person name="Haridas S."/>
            <person name="Riley R."/>
            <person name="LaButti K."/>
            <person name="Pangilinan J."/>
            <person name="Andreopoulos W."/>
            <person name="Lipzen A."/>
            <person name="Yan J."/>
            <person name="Wang M."/>
            <person name="Ng V."/>
            <person name="Grigoriev I.V."/>
            <person name="Spatafora J.W."/>
            <person name="Magnuson J.K."/>
            <person name="Baker S.E."/>
            <person name="Pomraning K.R."/>
        </authorList>
    </citation>
    <scope>NUCLEOTIDE SEQUENCE [LARGE SCALE GENOMIC DNA]</scope>
    <source>
        <strain evidence="9 10">Phaff 52-87</strain>
    </source>
</reference>
<keyword evidence="2" id="KW-0479">Metal-binding</keyword>
<name>A0ABR1F831_9ASCO</name>
<evidence type="ECO:0000256" key="3">
    <source>
        <dbReference type="ARBA" id="ARBA00023015"/>
    </source>
</evidence>
<evidence type="ECO:0000313" key="10">
    <source>
        <dbReference type="Proteomes" id="UP001498771"/>
    </source>
</evidence>
<evidence type="ECO:0000256" key="7">
    <source>
        <dbReference type="SAM" id="MobiDB-lite"/>
    </source>
</evidence>
<protein>
    <submittedName>
        <fullName evidence="9">Fungal-specific transcription factor domain-containing protein</fullName>
    </submittedName>
</protein>
<dbReference type="PANTHER" id="PTHR47540">
    <property type="entry name" value="THIAMINE REPRESSIBLE GENES REGULATORY PROTEIN THI5"/>
    <property type="match status" value="1"/>
</dbReference>
<feature type="region of interest" description="Disordered" evidence="7">
    <location>
        <begin position="209"/>
        <end position="231"/>
    </location>
</feature>
<accession>A0ABR1F831</accession>
<keyword evidence="6" id="KW-0539">Nucleus</keyword>
<dbReference type="PANTHER" id="PTHR47540:SF2">
    <property type="entry name" value="ZN(II)2CYS6 TRANSCRIPTION FACTOR (EUROFUNG)"/>
    <property type="match status" value="1"/>
</dbReference>
<dbReference type="PROSITE" id="PS00463">
    <property type="entry name" value="ZN2_CY6_FUNGAL_1"/>
    <property type="match status" value="1"/>
</dbReference>
<dbReference type="Pfam" id="PF04082">
    <property type="entry name" value="Fungal_trans"/>
    <property type="match status" value="1"/>
</dbReference>
<dbReference type="InterPro" id="IPR036864">
    <property type="entry name" value="Zn2-C6_fun-type_DNA-bd_sf"/>
</dbReference>
<proteinExistence type="predicted"/>
<keyword evidence="4" id="KW-0238">DNA-binding</keyword>
<evidence type="ECO:0000256" key="6">
    <source>
        <dbReference type="ARBA" id="ARBA00023242"/>
    </source>
</evidence>
<dbReference type="GeneID" id="90035219"/>
<evidence type="ECO:0000259" key="8">
    <source>
        <dbReference type="PROSITE" id="PS50048"/>
    </source>
</evidence>
<dbReference type="SMART" id="SM00066">
    <property type="entry name" value="GAL4"/>
    <property type="match status" value="1"/>
</dbReference>
<feature type="compositionally biased region" description="Low complexity" evidence="7">
    <location>
        <begin position="222"/>
        <end position="231"/>
    </location>
</feature>
<dbReference type="SMART" id="SM00906">
    <property type="entry name" value="Fungal_trans"/>
    <property type="match status" value="1"/>
</dbReference>
<gene>
    <name evidence="9" type="ORF">BZA70DRAFT_150907</name>
</gene>
<evidence type="ECO:0000256" key="2">
    <source>
        <dbReference type="ARBA" id="ARBA00022723"/>
    </source>
</evidence>
<dbReference type="Proteomes" id="UP001498771">
    <property type="component" value="Unassembled WGS sequence"/>
</dbReference>
<feature type="region of interest" description="Disordered" evidence="7">
    <location>
        <begin position="157"/>
        <end position="185"/>
    </location>
</feature>
<sequence>MPEQAHSPPAQGWTEARHSSSSSTSSSLKRRQEDGGSPEGSQSALNDLSRGGFPIYNKKRKNTTRACDACKKRKVKCDGMQPCERCVKGGGDCTYNVKYTRGVFVAPLRNENLQHELSSPAQSSQLARLMDAVAAVSKTEIPAMLADISKLDKALNNDNDAQLSPSSARVSDAQPADQEDEGESFLGGSSNLVYSHSAKAHLLDEVQVPASPRNVPEQSQHRPLISSSSLRFSPSSRDHFWFAERPVEEVDARLLALPSRKLALQLVEWYFDNSSPTYRILHRPTVEHWIDCGFYSTQSEFDPVSAVTTEPVPTTRRCECDAHHPNPFEDRSICALMFSVWAMGSRFPVGIKPGSKEGTLLQRRGEQYFSIAEKELQQEKSLIDRLTSLQAKFIMCQYLLTTSRVKASWDLLSSVKNMANNLDLNRRNFRLPSSPADSLYIELRKRAFWAIYTLDTYMCTMIGKSLMLSDEDITVGLPEPVGDLSEVGKPTQLHTPLEHAKLSRILRVALRKLYSDIPLKSEELVTVTGQLGKMLQDWEDGLPQLLRRES</sequence>
<dbReference type="EMBL" id="JBBJBU010000004">
    <property type="protein sequence ID" value="KAK7206009.1"/>
    <property type="molecule type" value="Genomic_DNA"/>
</dbReference>
<dbReference type="InterPro" id="IPR001138">
    <property type="entry name" value="Zn2Cys6_DnaBD"/>
</dbReference>
<evidence type="ECO:0000313" key="9">
    <source>
        <dbReference type="EMBL" id="KAK7206009.1"/>
    </source>
</evidence>
<feature type="domain" description="Zn(2)-C6 fungal-type" evidence="8">
    <location>
        <begin position="66"/>
        <end position="95"/>
    </location>
</feature>
<dbReference type="InterPro" id="IPR007219">
    <property type="entry name" value="XnlR_reg_dom"/>
</dbReference>
<evidence type="ECO:0000256" key="5">
    <source>
        <dbReference type="ARBA" id="ARBA00023163"/>
    </source>
</evidence>
<dbReference type="CDD" id="cd12148">
    <property type="entry name" value="fungal_TF_MHR"/>
    <property type="match status" value="1"/>
</dbReference>
<keyword evidence="5" id="KW-0804">Transcription</keyword>
<comment type="caution">
    <text evidence="9">The sequence shown here is derived from an EMBL/GenBank/DDBJ whole genome shotgun (WGS) entry which is preliminary data.</text>
</comment>
<keyword evidence="10" id="KW-1185">Reference proteome</keyword>
<dbReference type="Gene3D" id="4.10.240.10">
    <property type="entry name" value="Zn(2)-C6 fungal-type DNA-binding domain"/>
    <property type="match status" value="1"/>
</dbReference>
<feature type="compositionally biased region" description="Polar residues" evidence="7">
    <location>
        <begin position="157"/>
        <end position="169"/>
    </location>
</feature>
<dbReference type="RefSeq" id="XP_064769042.1">
    <property type="nucleotide sequence ID" value="XM_064909707.1"/>
</dbReference>
<evidence type="ECO:0000256" key="4">
    <source>
        <dbReference type="ARBA" id="ARBA00023125"/>
    </source>
</evidence>
<evidence type="ECO:0000256" key="1">
    <source>
        <dbReference type="ARBA" id="ARBA00004123"/>
    </source>
</evidence>
<keyword evidence="3" id="KW-0805">Transcription regulation</keyword>
<dbReference type="PROSITE" id="PS50048">
    <property type="entry name" value="ZN2_CY6_FUNGAL_2"/>
    <property type="match status" value="1"/>
</dbReference>